<dbReference type="InterPro" id="IPR000424">
    <property type="entry name" value="Primosome_PriB/ssb"/>
</dbReference>
<keyword evidence="2" id="KW-0496">Mitochondrion</keyword>
<dbReference type="EMBL" id="JAXOVC010000005">
    <property type="protein sequence ID" value="KAK4501297.1"/>
    <property type="molecule type" value="Genomic_DNA"/>
</dbReference>
<dbReference type="InterPro" id="IPR011344">
    <property type="entry name" value="ssDNA-bd"/>
</dbReference>
<dbReference type="PROSITE" id="PS50935">
    <property type="entry name" value="SSB"/>
    <property type="match status" value="1"/>
</dbReference>
<dbReference type="SUPFAM" id="SSF50249">
    <property type="entry name" value="Nucleic acid-binding proteins"/>
    <property type="match status" value="1"/>
</dbReference>
<dbReference type="PANTHER" id="PTHR10302">
    <property type="entry name" value="SINGLE-STRANDED DNA-BINDING PROTEIN"/>
    <property type="match status" value="1"/>
</dbReference>
<evidence type="ECO:0000313" key="4">
    <source>
        <dbReference type="EMBL" id="KAK4501297.1"/>
    </source>
</evidence>
<dbReference type="Gene3D" id="2.40.50.140">
    <property type="entry name" value="Nucleic acid-binding proteins"/>
    <property type="match status" value="1"/>
</dbReference>
<comment type="caution">
    <text evidence="4">The sequence shown here is derived from an EMBL/GenBank/DDBJ whole genome shotgun (WGS) entry which is preliminary data.</text>
</comment>
<keyword evidence="5" id="KW-1185">Reference proteome</keyword>
<dbReference type="CDD" id="cd04496">
    <property type="entry name" value="SSB_OBF"/>
    <property type="match status" value="1"/>
</dbReference>
<dbReference type="InterPro" id="IPR012340">
    <property type="entry name" value="NA-bd_OB-fold"/>
</dbReference>
<dbReference type="PANTHER" id="PTHR10302:SF0">
    <property type="entry name" value="SINGLE-STRANDED DNA-BINDING PROTEIN, MITOCHONDRIAL"/>
    <property type="match status" value="1"/>
</dbReference>
<reference evidence="4 5" key="1">
    <citation type="journal article" date="2023" name="G3 (Bethesda)">
        <title>A chromosome-level genome assembly of Zasmidium syzygii isolated from banana leaves.</title>
        <authorList>
            <person name="van Westerhoven A.C."/>
            <person name="Mehrabi R."/>
            <person name="Talebi R."/>
            <person name="Steentjes M.B.F."/>
            <person name="Corcolon B."/>
            <person name="Chong P.A."/>
            <person name="Kema G.H.J."/>
            <person name="Seidl M.F."/>
        </authorList>
    </citation>
    <scope>NUCLEOTIDE SEQUENCE [LARGE SCALE GENOMIC DNA]</scope>
    <source>
        <strain evidence="4 5">P124</strain>
    </source>
</reference>
<evidence type="ECO:0000313" key="5">
    <source>
        <dbReference type="Proteomes" id="UP001305779"/>
    </source>
</evidence>
<organism evidence="4 5">
    <name type="scientific">Zasmidium cellare</name>
    <name type="common">Wine cellar mold</name>
    <name type="synonym">Racodium cellare</name>
    <dbReference type="NCBI Taxonomy" id="395010"/>
    <lineage>
        <taxon>Eukaryota</taxon>
        <taxon>Fungi</taxon>
        <taxon>Dikarya</taxon>
        <taxon>Ascomycota</taxon>
        <taxon>Pezizomycotina</taxon>
        <taxon>Dothideomycetes</taxon>
        <taxon>Dothideomycetidae</taxon>
        <taxon>Mycosphaerellales</taxon>
        <taxon>Mycosphaerellaceae</taxon>
        <taxon>Zasmidium</taxon>
    </lineage>
</organism>
<name>A0ABR0EIP3_ZASCE</name>
<evidence type="ECO:0000256" key="2">
    <source>
        <dbReference type="PIRNR" id="PIRNR002070"/>
    </source>
</evidence>
<dbReference type="Proteomes" id="UP001305779">
    <property type="component" value="Unassembled WGS sequence"/>
</dbReference>
<comment type="subcellular location">
    <subcellularLocation>
        <location evidence="2">Mitochondrion</location>
    </subcellularLocation>
</comment>
<protein>
    <recommendedName>
        <fullName evidence="2">Single-stranded DNA-binding protein</fullName>
    </recommendedName>
</protein>
<dbReference type="PIRSF" id="PIRSF002070">
    <property type="entry name" value="SSB"/>
    <property type="match status" value="1"/>
</dbReference>
<gene>
    <name evidence="4" type="ORF">PRZ48_007104</name>
</gene>
<proteinExistence type="predicted"/>
<feature type="region of interest" description="Disordered" evidence="3">
    <location>
        <begin position="132"/>
        <end position="153"/>
    </location>
</feature>
<keyword evidence="1 2" id="KW-0238">DNA-binding</keyword>
<accession>A0ABR0EIP3</accession>
<sequence>MQALRSSIPGASRAFVNSSRTFSSSASRPLARMQLIGRLADAPELFATSTGKELVRYAVGVPTGPRDENGNRAASWYRVAAFIDEGPQREYVLNLPKGTQVYVDADAKMDTYDAEGGKRSSLNLVQRSLETLSRPRSQLDQGEAATQAAAGAQ</sequence>
<feature type="compositionally biased region" description="Low complexity" evidence="3">
    <location>
        <begin position="141"/>
        <end position="153"/>
    </location>
</feature>
<dbReference type="Pfam" id="PF00436">
    <property type="entry name" value="SSB"/>
    <property type="match status" value="1"/>
</dbReference>
<evidence type="ECO:0000256" key="3">
    <source>
        <dbReference type="SAM" id="MobiDB-lite"/>
    </source>
</evidence>
<evidence type="ECO:0000256" key="1">
    <source>
        <dbReference type="ARBA" id="ARBA00023125"/>
    </source>
</evidence>